<organism evidence="1 2">
    <name type="scientific">Paramecium sonneborni</name>
    <dbReference type="NCBI Taxonomy" id="65129"/>
    <lineage>
        <taxon>Eukaryota</taxon>
        <taxon>Sar</taxon>
        <taxon>Alveolata</taxon>
        <taxon>Ciliophora</taxon>
        <taxon>Intramacronucleata</taxon>
        <taxon>Oligohymenophorea</taxon>
        <taxon>Peniculida</taxon>
        <taxon>Parameciidae</taxon>
        <taxon>Paramecium</taxon>
    </lineage>
</organism>
<keyword evidence="2" id="KW-1185">Reference proteome</keyword>
<dbReference type="Proteomes" id="UP000692954">
    <property type="component" value="Unassembled WGS sequence"/>
</dbReference>
<dbReference type="OrthoDB" id="10312584at2759"/>
<gene>
    <name evidence="1" type="ORF">PSON_ATCC_30995.1.T0210079</name>
</gene>
<sequence>MAQQNNHLHLRYWSSSDWDFKKKKELQHQMLVTRQRFFESMKPQEVKRINTTNFHQYVIDIREYYEKKNQQLLSSKKFSRSTKSLKNLFSNNNLLLKFKSQQFFPDIN</sequence>
<name>A0A8S1LKX3_9CILI</name>
<comment type="caution">
    <text evidence="1">The sequence shown here is derived from an EMBL/GenBank/DDBJ whole genome shotgun (WGS) entry which is preliminary data.</text>
</comment>
<proteinExistence type="predicted"/>
<protein>
    <submittedName>
        <fullName evidence="1">Uncharacterized protein</fullName>
    </submittedName>
</protein>
<evidence type="ECO:0000313" key="2">
    <source>
        <dbReference type="Proteomes" id="UP000692954"/>
    </source>
</evidence>
<reference evidence="1" key="1">
    <citation type="submission" date="2021-01" db="EMBL/GenBank/DDBJ databases">
        <authorList>
            <consortium name="Genoscope - CEA"/>
            <person name="William W."/>
        </authorList>
    </citation>
    <scope>NUCLEOTIDE SEQUENCE</scope>
</reference>
<dbReference type="EMBL" id="CAJJDN010000021">
    <property type="protein sequence ID" value="CAD8066003.1"/>
    <property type="molecule type" value="Genomic_DNA"/>
</dbReference>
<evidence type="ECO:0000313" key="1">
    <source>
        <dbReference type="EMBL" id="CAD8066003.1"/>
    </source>
</evidence>
<accession>A0A8S1LKX3</accession>
<dbReference type="AlphaFoldDB" id="A0A8S1LKX3"/>